<dbReference type="PANTHER" id="PTHR32343:SF22">
    <property type="entry name" value="LD29830P"/>
    <property type="match status" value="1"/>
</dbReference>
<dbReference type="Proteomes" id="UP000828236">
    <property type="component" value="Unassembled WGS sequence"/>
</dbReference>
<dbReference type="GO" id="GO:0003723">
    <property type="term" value="F:RNA binding"/>
    <property type="evidence" value="ECO:0007669"/>
    <property type="project" value="UniProtKB-UniRule"/>
</dbReference>
<dbReference type="PANTHER" id="PTHR32343">
    <property type="entry name" value="SERINE/ARGININE-RICH SPLICING FACTOR"/>
    <property type="match status" value="1"/>
</dbReference>
<dbReference type="InterPro" id="IPR012677">
    <property type="entry name" value="Nucleotide-bd_a/b_plait_sf"/>
</dbReference>
<dbReference type="EMBL" id="SDOV01000005">
    <property type="protein sequence ID" value="KAH7640414.1"/>
    <property type="molecule type" value="Genomic_DNA"/>
</dbReference>
<dbReference type="AlphaFoldDB" id="A0A9D4NYB5"/>
<keyword evidence="1 2" id="KW-0694">RNA-binding</keyword>
<comment type="caution">
    <text evidence="4">The sequence shown here is derived from an EMBL/GenBank/DDBJ whole genome shotgun (WGS) entry which is preliminary data.</text>
</comment>
<dbReference type="Pfam" id="PF00076">
    <property type="entry name" value="RRM_1"/>
    <property type="match status" value="2"/>
</dbReference>
<name>A0A9D4NYB5_DERFA</name>
<evidence type="ECO:0000259" key="3">
    <source>
        <dbReference type="PROSITE" id="PS50102"/>
    </source>
</evidence>
<feature type="domain" description="RRM" evidence="3">
    <location>
        <begin position="157"/>
        <end position="232"/>
    </location>
</feature>
<protein>
    <submittedName>
        <fullName evidence="4">Rna binding protein-like protein</fullName>
    </submittedName>
</protein>
<accession>A0A9D4NYB5</accession>
<evidence type="ECO:0000313" key="4">
    <source>
        <dbReference type="EMBL" id="KAH7640414.1"/>
    </source>
</evidence>
<evidence type="ECO:0000256" key="1">
    <source>
        <dbReference type="ARBA" id="ARBA00022884"/>
    </source>
</evidence>
<gene>
    <name evidence="4" type="ORF">HUG17_7881</name>
</gene>
<evidence type="ECO:0000256" key="2">
    <source>
        <dbReference type="PROSITE-ProRule" id="PRU00176"/>
    </source>
</evidence>
<sequence>MGPGSTTSVIQVTNVAPVITNEQLRTLFTNVGPIREFVCYPTSDPSQQISRVCYVRFADPMNVCVAQHLTNTVFIDRAIMVKPVHDNRIPDETLALKLANEGHLQNSSNNGVVSQIETVNGVQSITTIDPRLNALGLPQYPPLSPSLDPAKIEEIRRTIVVSNVNKQTTPEQLLEFFNQFGEVKYLRMTTDENDVIKSAMIEYTDQSSVANALQNTGISFQGSQLNLTHTTTSILKPQYKINVDPNRLDEVVQVDHLAEVEKVAEDREHHRAIVHVIVNVHQFHVQDHRFVDQVVVLDHVNDVNVHHIPHHHDVDLHVIVHIHGSEYVVVEENDLKNEIVIVVVQVEIEAWNDVEVMTVNEIEVTEIVNVNVLNEIVKDMNVAEKKKIMAMNVFMVELKENDQKNGAVAENRNEIEYQNDEIGEKMALALCLVVLSNVMNAIIVHGHDLDLVSK</sequence>
<dbReference type="InterPro" id="IPR000504">
    <property type="entry name" value="RRM_dom"/>
</dbReference>
<dbReference type="SUPFAM" id="SSF54928">
    <property type="entry name" value="RNA-binding domain, RBD"/>
    <property type="match status" value="2"/>
</dbReference>
<proteinExistence type="predicted"/>
<organism evidence="4">
    <name type="scientific">Dermatophagoides farinae</name>
    <name type="common">American house dust mite</name>
    <dbReference type="NCBI Taxonomy" id="6954"/>
    <lineage>
        <taxon>Eukaryota</taxon>
        <taxon>Metazoa</taxon>
        <taxon>Ecdysozoa</taxon>
        <taxon>Arthropoda</taxon>
        <taxon>Chelicerata</taxon>
        <taxon>Arachnida</taxon>
        <taxon>Acari</taxon>
        <taxon>Acariformes</taxon>
        <taxon>Sarcoptiformes</taxon>
        <taxon>Astigmata</taxon>
        <taxon>Psoroptidia</taxon>
        <taxon>Analgoidea</taxon>
        <taxon>Pyroglyphidae</taxon>
        <taxon>Dermatophagoidinae</taxon>
        <taxon>Dermatophagoides</taxon>
    </lineage>
</organism>
<reference evidence="4" key="1">
    <citation type="submission" date="2020-06" db="EMBL/GenBank/DDBJ databases">
        <authorList>
            <person name="Ji K."/>
            <person name="Li J."/>
        </authorList>
    </citation>
    <scope>NUCLEOTIDE SEQUENCE</scope>
    <source>
        <strain evidence="4">JKM2019</strain>
        <tissue evidence="4">Whole body</tissue>
    </source>
</reference>
<dbReference type="SMART" id="SM00360">
    <property type="entry name" value="RRM"/>
    <property type="match status" value="2"/>
</dbReference>
<dbReference type="Gene3D" id="3.30.70.330">
    <property type="match status" value="2"/>
</dbReference>
<dbReference type="InterPro" id="IPR035979">
    <property type="entry name" value="RBD_domain_sf"/>
</dbReference>
<dbReference type="GO" id="GO:0005654">
    <property type="term" value="C:nucleoplasm"/>
    <property type="evidence" value="ECO:0007669"/>
    <property type="project" value="TreeGrafter"/>
</dbReference>
<reference evidence="4" key="2">
    <citation type="journal article" date="2021" name="World Allergy Organ. J.">
        <title>Chromosome-level assembly of Dermatophagoides farinae genome and transcriptome reveals two novel allergens Der f 37 and Der f 39.</title>
        <authorList>
            <person name="Chen J."/>
            <person name="Cai Z."/>
            <person name="Fan D."/>
            <person name="Hu J."/>
            <person name="Hou Y."/>
            <person name="He Y."/>
            <person name="Zhang Z."/>
            <person name="Zhao Z."/>
            <person name="Gao P."/>
            <person name="Hu W."/>
            <person name="Sun J."/>
            <person name="Li J."/>
            <person name="Ji K."/>
        </authorList>
    </citation>
    <scope>NUCLEOTIDE SEQUENCE</scope>
    <source>
        <strain evidence="4">JKM2019</strain>
    </source>
</reference>
<dbReference type="PROSITE" id="PS50102">
    <property type="entry name" value="RRM"/>
    <property type="match status" value="1"/>
</dbReference>